<dbReference type="Pfam" id="PF00664">
    <property type="entry name" value="ABC_membrane"/>
    <property type="match status" value="1"/>
</dbReference>
<proteinExistence type="predicted"/>
<dbReference type="SUPFAM" id="SSF52540">
    <property type="entry name" value="P-loop containing nucleoside triphosphate hydrolases"/>
    <property type="match status" value="1"/>
</dbReference>
<dbReference type="Pfam" id="PF00005">
    <property type="entry name" value="ABC_tran"/>
    <property type="match status" value="1"/>
</dbReference>
<dbReference type="CDD" id="cd07346">
    <property type="entry name" value="ABC_6TM_exporters"/>
    <property type="match status" value="1"/>
</dbReference>
<feature type="transmembrane region" description="Helical" evidence="7">
    <location>
        <begin position="153"/>
        <end position="172"/>
    </location>
</feature>
<evidence type="ECO:0000259" key="9">
    <source>
        <dbReference type="PROSITE" id="PS50929"/>
    </source>
</evidence>
<dbReference type="InterPro" id="IPR027417">
    <property type="entry name" value="P-loop_NTPase"/>
</dbReference>
<dbReference type="FunFam" id="3.40.50.300:FF:000218">
    <property type="entry name" value="Multidrug ABC transporter ATP-binding protein"/>
    <property type="match status" value="1"/>
</dbReference>
<dbReference type="Proteomes" id="UP000178303">
    <property type="component" value="Unassembled WGS sequence"/>
</dbReference>
<dbReference type="Gene3D" id="1.20.1560.10">
    <property type="entry name" value="ABC transporter type 1, transmembrane domain"/>
    <property type="match status" value="1"/>
</dbReference>
<dbReference type="GO" id="GO:0005886">
    <property type="term" value="C:plasma membrane"/>
    <property type="evidence" value="ECO:0007669"/>
    <property type="project" value="UniProtKB-SubCell"/>
</dbReference>
<evidence type="ECO:0000259" key="8">
    <source>
        <dbReference type="PROSITE" id="PS50893"/>
    </source>
</evidence>
<evidence type="ECO:0000256" key="5">
    <source>
        <dbReference type="ARBA" id="ARBA00022989"/>
    </source>
</evidence>
<dbReference type="InterPro" id="IPR003593">
    <property type="entry name" value="AAA+_ATPase"/>
</dbReference>
<dbReference type="PANTHER" id="PTHR43394">
    <property type="entry name" value="ATP-DEPENDENT PERMEASE MDL1, MITOCHONDRIAL"/>
    <property type="match status" value="1"/>
</dbReference>
<dbReference type="GO" id="GO:0016887">
    <property type="term" value="F:ATP hydrolysis activity"/>
    <property type="evidence" value="ECO:0007669"/>
    <property type="project" value="InterPro"/>
</dbReference>
<feature type="transmembrane region" description="Helical" evidence="7">
    <location>
        <begin position="31"/>
        <end position="52"/>
    </location>
</feature>
<dbReference type="SMART" id="SM00382">
    <property type="entry name" value="AAA"/>
    <property type="match status" value="1"/>
</dbReference>
<sequence>MAKIKNRFSKKIFWEGVSILFRELKPHKKTVWFLVILSTLGAVFEAFVPLMAGKIFDAIIKIVENPLLSLVSIFGIIIVWFGLKFLSDVLHWKIGLSNQKLGVVLEAEYTAKGFGRLFELPIALHKEKKHGEIGDRIMRAAGRLEEIVTRVSVNLLPSFLSIVVALAITLLINWQLTAILLVAILLYVVVLWRSVPPLAGIQSKMHKAYNRAFGKAWDSLDNIQEIKQAATEDYEQNRIRESFLKKAAPLWVRMMDIYMKLDFVQRILISLCQLSIFVLSVFFVRDGLITPGQLVAFNGYAAMIFGPFVILGQNWQVVQNGFIALTRAERIIELPAEEYIPEQSTPFKEIGGDIVFKNVSFSYKTSENYILKDVSFGVKPGERMAIVGESGVGKTTLINLLLGLYFPQKGKIFVDGKDIRKINLKSYRSRVGVVSQEPTLFNDTIGRNISYGSFGKSGKEIVRAVNRAHADEFIDKFPKKYKQLVGWKGIKLSIGQKQRIALARAFLKDPDILILDEPTSALDAKSEQLIKESLEELMKGRTTFIIAHRLSTIREADKILVFDKGRLVEQGKHDELMGIKNGVYREFYELQNKTS</sequence>
<name>A0A1F8DKG2_9BACT</name>
<evidence type="ECO:0000256" key="6">
    <source>
        <dbReference type="ARBA" id="ARBA00023136"/>
    </source>
</evidence>
<dbReference type="PANTHER" id="PTHR43394:SF1">
    <property type="entry name" value="ATP-BINDING CASSETTE SUB-FAMILY B MEMBER 10, MITOCHONDRIAL"/>
    <property type="match status" value="1"/>
</dbReference>
<organism evidence="10 11">
    <name type="scientific">Candidatus Wolfebacteria bacterium GWA1_42_9</name>
    <dbReference type="NCBI Taxonomy" id="1802553"/>
    <lineage>
        <taxon>Bacteria</taxon>
        <taxon>Candidatus Wolfeibacteriota</taxon>
    </lineage>
</organism>
<feature type="domain" description="ABC transporter" evidence="8">
    <location>
        <begin position="354"/>
        <end position="589"/>
    </location>
</feature>
<evidence type="ECO:0000313" key="11">
    <source>
        <dbReference type="Proteomes" id="UP000178303"/>
    </source>
</evidence>
<evidence type="ECO:0008006" key="12">
    <source>
        <dbReference type="Google" id="ProtNLM"/>
    </source>
</evidence>
<keyword evidence="5 7" id="KW-1133">Transmembrane helix</keyword>
<dbReference type="Gene3D" id="3.40.50.300">
    <property type="entry name" value="P-loop containing nucleotide triphosphate hydrolases"/>
    <property type="match status" value="1"/>
</dbReference>
<dbReference type="PROSITE" id="PS50929">
    <property type="entry name" value="ABC_TM1F"/>
    <property type="match status" value="1"/>
</dbReference>
<evidence type="ECO:0000256" key="2">
    <source>
        <dbReference type="ARBA" id="ARBA00022692"/>
    </source>
</evidence>
<comment type="subcellular location">
    <subcellularLocation>
        <location evidence="1">Cell membrane</location>
        <topology evidence="1">Multi-pass membrane protein</topology>
    </subcellularLocation>
</comment>
<evidence type="ECO:0000313" key="10">
    <source>
        <dbReference type="EMBL" id="OGM89080.1"/>
    </source>
</evidence>
<reference evidence="10 11" key="1">
    <citation type="journal article" date="2016" name="Nat. Commun.">
        <title>Thousands of microbial genomes shed light on interconnected biogeochemical processes in an aquifer system.</title>
        <authorList>
            <person name="Anantharaman K."/>
            <person name="Brown C.T."/>
            <person name="Hug L.A."/>
            <person name="Sharon I."/>
            <person name="Castelle C.J."/>
            <person name="Probst A.J."/>
            <person name="Thomas B.C."/>
            <person name="Singh A."/>
            <person name="Wilkins M.J."/>
            <person name="Karaoz U."/>
            <person name="Brodie E.L."/>
            <person name="Williams K.H."/>
            <person name="Hubbard S.S."/>
            <person name="Banfield J.F."/>
        </authorList>
    </citation>
    <scope>NUCLEOTIDE SEQUENCE [LARGE SCALE GENOMIC DNA]</scope>
</reference>
<feature type="transmembrane region" description="Helical" evidence="7">
    <location>
        <begin position="67"/>
        <end position="86"/>
    </location>
</feature>
<dbReference type="InterPro" id="IPR039421">
    <property type="entry name" value="Type_1_exporter"/>
</dbReference>
<evidence type="ECO:0000256" key="3">
    <source>
        <dbReference type="ARBA" id="ARBA00022741"/>
    </source>
</evidence>
<dbReference type="PROSITE" id="PS50893">
    <property type="entry name" value="ABC_TRANSPORTER_2"/>
    <property type="match status" value="1"/>
</dbReference>
<dbReference type="InterPro" id="IPR011527">
    <property type="entry name" value="ABC1_TM_dom"/>
</dbReference>
<dbReference type="InterPro" id="IPR036640">
    <property type="entry name" value="ABC1_TM_sf"/>
</dbReference>
<evidence type="ECO:0000256" key="1">
    <source>
        <dbReference type="ARBA" id="ARBA00004651"/>
    </source>
</evidence>
<comment type="caution">
    <text evidence="10">The sequence shown here is derived from an EMBL/GenBank/DDBJ whole genome shotgun (WGS) entry which is preliminary data.</text>
</comment>
<keyword evidence="6 7" id="KW-0472">Membrane</keyword>
<dbReference type="SUPFAM" id="SSF90123">
    <property type="entry name" value="ABC transporter transmembrane region"/>
    <property type="match status" value="1"/>
</dbReference>
<keyword evidence="4" id="KW-0067">ATP-binding</keyword>
<evidence type="ECO:0000256" key="4">
    <source>
        <dbReference type="ARBA" id="ARBA00022840"/>
    </source>
</evidence>
<keyword evidence="3" id="KW-0547">Nucleotide-binding</keyword>
<protein>
    <recommendedName>
        <fullName evidence="12">ABC transporter ATP-binding protein</fullName>
    </recommendedName>
</protein>
<feature type="domain" description="ABC transmembrane type-1" evidence="9">
    <location>
        <begin position="32"/>
        <end position="320"/>
    </location>
</feature>
<evidence type="ECO:0000256" key="7">
    <source>
        <dbReference type="SAM" id="Phobius"/>
    </source>
</evidence>
<dbReference type="AlphaFoldDB" id="A0A1F8DKG2"/>
<dbReference type="GO" id="GO:0015421">
    <property type="term" value="F:ABC-type oligopeptide transporter activity"/>
    <property type="evidence" value="ECO:0007669"/>
    <property type="project" value="TreeGrafter"/>
</dbReference>
<keyword evidence="2 7" id="KW-0812">Transmembrane</keyword>
<feature type="transmembrane region" description="Helical" evidence="7">
    <location>
        <begin position="263"/>
        <end position="283"/>
    </location>
</feature>
<dbReference type="EMBL" id="MGIN01000031">
    <property type="protein sequence ID" value="OGM89080.1"/>
    <property type="molecule type" value="Genomic_DNA"/>
</dbReference>
<gene>
    <name evidence="10" type="ORF">A2108_02505</name>
</gene>
<dbReference type="InterPro" id="IPR003439">
    <property type="entry name" value="ABC_transporter-like_ATP-bd"/>
</dbReference>
<dbReference type="GO" id="GO:0005524">
    <property type="term" value="F:ATP binding"/>
    <property type="evidence" value="ECO:0007669"/>
    <property type="project" value="UniProtKB-KW"/>
</dbReference>
<accession>A0A1F8DKG2</accession>
<feature type="transmembrane region" description="Helical" evidence="7">
    <location>
        <begin position="178"/>
        <end position="195"/>
    </location>
</feature>
<feature type="transmembrane region" description="Helical" evidence="7">
    <location>
        <begin position="295"/>
        <end position="312"/>
    </location>
</feature>